<dbReference type="InterPro" id="IPR007627">
    <property type="entry name" value="RNA_pol_sigma70_r2"/>
</dbReference>
<dbReference type="CDD" id="cd06171">
    <property type="entry name" value="Sigma70_r4"/>
    <property type="match status" value="1"/>
</dbReference>
<proteinExistence type="inferred from homology"/>
<protein>
    <submittedName>
        <fullName evidence="6">RNA polymerase sigma-70 factor</fullName>
    </submittedName>
</protein>
<keyword evidence="2" id="KW-0805">Transcription regulation</keyword>
<dbReference type="PANTHER" id="PTHR43133">
    <property type="entry name" value="RNA POLYMERASE ECF-TYPE SIGMA FACTO"/>
    <property type="match status" value="1"/>
</dbReference>
<dbReference type="Pfam" id="PF04542">
    <property type="entry name" value="Sigma70_r2"/>
    <property type="match status" value="1"/>
</dbReference>
<feature type="domain" description="HTH luxR-type" evidence="5">
    <location>
        <begin position="143"/>
        <end position="201"/>
    </location>
</feature>
<evidence type="ECO:0000256" key="1">
    <source>
        <dbReference type="ARBA" id="ARBA00010641"/>
    </source>
</evidence>
<comment type="caution">
    <text evidence="6">The sequence shown here is derived from an EMBL/GenBank/DDBJ whole genome shotgun (WGS) entry which is preliminary data.</text>
</comment>
<name>A0ABR7Y607_9SPHI</name>
<dbReference type="PANTHER" id="PTHR43133:SF46">
    <property type="entry name" value="RNA POLYMERASE SIGMA-70 FACTOR ECF SUBFAMILY"/>
    <property type="match status" value="1"/>
</dbReference>
<evidence type="ECO:0000256" key="2">
    <source>
        <dbReference type="ARBA" id="ARBA00023015"/>
    </source>
</evidence>
<dbReference type="InterPro" id="IPR036388">
    <property type="entry name" value="WH-like_DNA-bd_sf"/>
</dbReference>
<sequence length="205" mass="24297">MGESGKFTFQIEMNNPYKYVEDGELARQISSGNHCAFEELFHRYKERLYGHAYRMIPDTEICNDIIQDIFIAVWTKRRSFIIKTSVVAYLTQAVKNRVLDHISHQKVVEHYLEEIYDFEKNGRCYTEESVLERELIALIDSEKSELPPRTKEIFELNREQQLSYKEIGQLLDISEKTAKKQVHNALRYLRAKLTTLLFSFLILFF</sequence>
<dbReference type="Gene3D" id="1.10.10.10">
    <property type="entry name" value="Winged helix-like DNA-binding domain superfamily/Winged helix DNA-binding domain"/>
    <property type="match status" value="1"/>
</dbReference>
<reference evidence="6 7" key="1">
    <citation type="submission" date="2020-08" db="EMBL/GenBank/DDBJ databases">
        <title>Sphingobacterium sp. DN00404 isolated from aquaculture water.</title>
        <authorList>
            <person name="Zhang M."/>
        </authorList>
    </citation>
    <scope>NUCLEOTIDE SEQUENCE [LARGE SCALE GENOMIC DNA]</scope>
    <source>
        <strain evidence="6 7">KCTC 32294</strain>
    </source>
</reference>
<dbReference type="Pfam" id="PF08281">
    <property type="entry name" value="Sigma70_r4_2"/>
    <property type="match status" value="1"/>
</dbReference>
<dbReference type="EMBL" id="JACNYK010000004">
    <property type="protein sequence ID" value="MBD1426735.1"/>
    <property type="molecule type" value="Genomic_DNA"/>
</dbReference>
<keyword evidence="3" id="KW-0731">Sigma factor</keyword>
<dbReference type="NCBIfam" id="TIGR02937">
    <property type="entry name" value="sigma70-ECF"/>
    <property type="match status" value="1"/>
</dbReference>
<accession>A0ABR7Y607</accession>
<dbReference type="NCBIfam" id="TIGR02985">
    <property type="entry name" value="Sig70_bacteroi1"/>
    <property type="match status" value="1"/>
</dbReference>
<evidence type="ECO:0000256" key="3">
    <source>
        <dbReference type="ARBA" id="ARBA00023082"/>
    </source>
</evidence>
<dbReference type="RefSeq" id="WP_190309898.1">
    <property type="nucleotide sequence ID" value="NZ_JACNYK010000004.1"/>
</dbReference>
<dbReference type="InterPro" id="IPR013324">
    <property type="entry name" value="RNA_pol_sigma_r3/r4-like"/>
</dbReference>
<evidence type="ECO:0000313" key="6">
    <source>
        <dbReference type="EMBL" id="MBD1426735.1"/>
    </source>
</evidence>
<dbReference type="Proteomes" id="UP000606494">
    <property type="component" value="Unassembled WGS sequence"/>
</dbReference>
<gene>
    <name evidence="6" type="ORF">H8B17_14190</name>
</gene>
<dbReference type="SUPFAM" id="SSF88946">
    <property type="entry name" value="Sigma2 domain of RNA polymerase sigma factors"/>
    <property type="match status" value="1"/>
</dbReference>
<dbReference type="InterPro" id="IPR014284">
    <property type="entry name" value="RNA_pol_sigma-70_dom"/>
</dbReference>
<dbReference type="SMART" id="SM00421">
    <property type="entry name" value="HTH_LUXR"/>
    <property type="match status" value="1"/>
</dbReference>
<dbReference type="Gene3D" id="1.10.1740.10">
    <property type="match status" value="1"/>
</dbReference>
<evidence type="ECO:0000259" key="5">
    <source>
        <dbReference type="SMART" id="SM00421"/>
    </source>
</evidence>
<evidence type="ECO:0000256" key="4">
    <source>
        <dbReference type="ARBA" id="ARBA00023163"/>
    </source>
</evidence>
<evidence type="ECO:0000313" key="7">
    <source>
        <dbReference type="Proteomes" id="UP000606494"/>
    </source>
</evidence>
<dbReference type="InterPro" id="IPR014327">
    <property type="entry name" value="RNA_pol_sigma70_bacteroid"/>
</dbReference>
<organism evidence="6 7">
    <name type="scientific">Sphingobacterium arenae</name>
    <dbReference type="NCBI Taxonomy" id="1280598"/>
    <lineage>
        <taxon>Bacteria</taxon>
        <taxon>Pseudomonadati</taxon>
        <taxon>Bacteroidota</taxon>
        <taxon>Sphingobacteriia</taxon>
        <taxon>Sphingobacteriales</taxon>
        <taxon>Sphingobacteriaceae</taxon>
        <taxon>Sphingobacterium</taxon>
    </lineage>
</organism>
<dbReference type="SUPFAM" id="SSF88659">
    <property type="entry name" value="Sigma3 and sigma4 domains of RNA polymerase sigma factors"/>
    <property type="match status" value="1"/>
</dbReference>
<comment type="similarity">
    <text evidence="1">Belongs to the sigma-70 factor family. ECF subfamily.</text>
</comment>
<dbReference type="InterPro" id="IPR000792">
    <property type="entry name" value="Tscrpt_reg_LuxR_C"/>
</dbReference>
<keyword evidence="4" id="KW-0804">Transcription</keyword>
<dbReference type="InterPro" id="IPR039425">
    <property type="entry name" value="RNA_pol_sigma-70-like"/>
</dbReference>
<dbReference type="InterPro" id="IPR013325">
    <property type="entry name" value="RNA_pol_sigma_r2"/>
</dbReference>
<keyword evidence="7" id="KW-1185">Reference proteome</keyword>
<dbReference type="InterPro" id="IPR013249">
    <property type="entry name" value="RNA_pol_sigma70_r4_t2"/>
</dbReference>